<reference evidence="10" key="1">
    <citation type="submission" date="2020-11" db="EMBL/GenBank/DDBJ databases">
        <authorList>
            <person name="Tran Van P."/>
        </authorList>
    </citation>
    <scope>NUCLEOTIDE SEQUENCE</scope>
</reference>
<dbReference type="GO" id="GO:0016705">
    <property type="term" value="F:oxidoreductase activity, acting on paired donors, with incorporation or reduction of molecular oxygen"/>
    <property type="evidence" value="ECO:0007669"/>
    <property type="project" value="InterPro"/>
</dbReference>
<evidence type="ECO:0000256" key="5">
    <source>
        <dbReference type="ARBA" id="ARBA00023002"/>
    </source>
</evidence>
<dbReference type="InterPro" id="IPR017972">
    <property type="entry name" value="Cyt_P450_CS"/>
</dbReference>
<evidence type="ECO:0000256" key="1">
    <source>
        <dbReference type="ARBA" id="ARBA00001971"/>
    </source>
</evidence>
<feature type="binding site" description="axial binding residue" evidence="8">
    <location>
        <position position="456"/>
    </location>
    <ligand>
        <name>heme</name>
        <dbReference type="ChEBI" id="CHEBI:30413"/>
    </ligand>
    <ligandPart>
        <name>Fe</name>
        <dbReference type="ChEBI" id="CHEBI:18248"/>
    </ligandPart>
</feature>
<comment type="cofactor">
    <cofactor evidence="1 8">
        <name>heme</name>
        <dbReference type="ChEBI" id="CHEBI:30413"/>
    </cofactor>
</comment>
<proteinExistence type="inferred from homology"/>
<dbReference type="InterPro" id="IPR001128">
    <property type="entry name" value="Cyt_P450"/>
</dbReference>
<accession>A0A7R9JTL5</accession>
<evidence type="ECO:0000256" key="9">
    <source>
        <dbReference type="RuleBase" id="RU000461"/>
    </source>
</evidence>
<dbReference type="CDD" id="cd20628">
    <property type="entry name" value="CYP4"/>
    <property type="match status" value="1"/>
</dbReference>
<evidence type="ECO:0000256" key="8">
    <source>
        <dbReference type="PIRSR" id="PIRSR602401-1"/>
    </source>
</evidence>
<protein>
    <recommendedName>
        <fullName evidence="11">Cytochrome P450</fullName>
    </recommendedName>
</protein>
<evidence type="ECO:0000256" key="2">
    <source>
        <dbReference type="ARBA" id="ARBA00010617"/>
    </source>
</evidence>
<dbReference type="GO" id="GO:0005506">
    <property type="term" value="F:iron ion binding"/>
    <property type="evidence" value="ECO:0007669"/>
    <property type="project" value="InterPro"/>
</dbReference>
<keyword evidence="6 8" id="KW-0408">Iron</keyword>
<dbReference type="Gene3D" id="1.10.630.10">
    <property type="entry name" value="Cytochrome P450"/>
    <property type="match status" value="1"/>
</dbReference>
<organism evidence="10">
    <name type="scientific">Timema genevievae</name>
    <name type="common">Walking stick</name>
    <dbReference type="NCBI Taxonomy" id="629358"/>
    <lineage>
        <taxon>Eukaryota</taxon>
        <taxon>Metazoa</taxon>
        <taxon>Ecdysozoa</taxon>
        <taxon>Arthropoda</taxon>
        <taxon>Hexapoda</taxon>
        <taxon>Insecta</taxon>
        <taxon>Pterygota</taxon>
        <taxon>Neoptera</taxon>
        <taxon>Polyneoptera</taxon>
        <taxon>Phasmatodea</taxon>
        <taxon>Timematodea</taxon>
        <taxon>Timematoidea</taxon>
        <taxon>Timematidae</taxon>
        <taxon>Timema</taxon>
    </lineage>
</organism>
<dbReference type="InterPro" id="IPR050196">
    <property type="entry name" value="Cytochrome_P450_Monoox"/>
</dbReference>
<gene>
    <name evidence="10" type="ORF">TGEB3V08_LOCUS2205</name>
</gene>
<keyword evidence="7 9" id="KW-0503">Monooxygenase</keyword>
<keyword evidence="5 9" id="KW-0560">Oxidoreductase</keyword>
<keyword evidence="4 8" id="KW-0479">Metal-binding</keyword>
<dbReference type="PRINTS" id="PR00463">
    <property type="entry name" value="EP450I"/>
</dbReference>
<dbReference type="SUPFAM" id="SSF48264">
    <property type="entry name" value="Cytochrome P450"/>
    <property type="match status" value="1"/>
</dbReference>
<evidence type="ECO:0000313" key="10">
    <source>
        <dbReference type="EMBL" id="CAD7588092.1"/>
    </source>
</evidence>
<dbReference type="PANTHER" id="PTHR24291">
    <property type="entry name" value="CYTOCHROME P450 FAMILY 4"/>
    <property type="match status" value="1"/>
</dbReference>
<dbReference type="InterPro" id="IPR036396">
    <property type="entry name" value="Cyt_P450_sf"/>
</dbReference>
<evidence type="ECO:0000256" key="7">
    <source>
        <dbReference type="ARBA" id="ARBA00023033"/>
    </source>
</evidence>
<sequence length="689" mass="79059">MLSLVTLFIGAVLAWLAYRIMRTNKMFELSEKLPGPPCIPLLGNTRDIGALKMNVNNRDFLQSLVRLRNKFGSIFRLWLGSELFIFVSDPKYVETILSSSKMLDKGNNYKFLHRWLGAGLLTSSGPTWRKHRKIISPTFHFKILEGCMDVFNANSLKMVQKLQEQESDEEFNINPYVTLCALDIICETAMGVNINAQDGGSADFVQATREMGEAITKRTFQPWLQPDLIFCLSDNGRRQKKSIGILHEMTDKIIKQRKEELAEQEKRDMEDQLKQNEDDDLCIKKRRAFLDMMLEASKYDEVMSIAELREEVHTFMFEGHDMTTSGISFILSSLSHNQDIQDRVVEELESIFGDSDRDATYRDIQEMKYLELVVKESQRMFPSLPMYVRNIKEDIEMDGYTLPKGANVSIVNILMHRDANFFPDPEKFDPERFTPENCHGRNPYQYVPFSAGPRNCIGQKFAMLEMKTVVSKVLRSYKLLPGSTTNKMEELVYNLVLKNVNGARVRLVPRRKLLDSSPHTGYQGRQVTWRPNVTVFSEFDISSDSTVLRCQARGKYRLQTSKNLLSAQPYHPSVTSSLLFTFDISSDSTVLRCQPRGKYHLQTSKNLLSAQPYRPSVTSSYFRAFRDIYSMQRSAILKFAALVHEHVCISRFSADPGDLLDHYVVTSDTVLWCGFGLVGLQVFETQQDV</sequence>
<evidence type="ECO:0000256" key="4">
    <source>
        <dbReference type="ARBA" id="ARBA00022723"/>
    </source>
</evidence>
<keyword evidence="3 8" id="KW-0349">Heme</keyword>
<evidence type="ECO:0000256" key="6">
    <source>
        <dbReference type="ARBA" id="ARBA00023004"/>
    </source>
</evidence>
<evidence type="ECO:0008006" key="11">
    <source>
        <dbReference type="Google" id="ProtNLM"/>
    </source>
</evidence>
<dbReference type="Pfam" id="PF00067">
    <property type="entry name" value="p450"/>
    <property type="match status" value="1"/>
</dbReference>
<name>A0A7R9JTL5_TIMGE</name>
<comment type="similarity">
    <text evidence="2 9">Belongs to the cytochrome P450 family.</text>
</comment>
<evidence type="ECO:0000256" key="3">
    <source>
        <dbReference type="ARBA" id="ARBA00022617"/>
    </source>
</evidence>
<dbReference type="GO" id="GO:0020037">
    <property type="term" value="F:heme binding"/>
    <property type="evidence" value="ECO:0007669"/>
    <property type="project" value="InterPro"/>
</dbReference>
<dbReference type="AlphaFoldDB" id="A0A7R9JTL5"/>
<dbReference type="PROSITE" id="PS00086">
    <property type="entry name" value="CYTOCHROME_P450"/>
    <property type="match status" value="1"/>
</dbReference>
<dbReference type="GO" id="GO:0004497">
    <property type="term" value="F:monooxygenase activity"/>
    <property type="evidence" value="ECO:0007669"/>
    <property type="project" value="UniProtKB-KW"/>
</dbReference>
<dbReference type="PRINTS" id="PR00385">
    <property type="entry name" value="P450"/>
</dbReference>
<dbReference type="EMBL" id="OE839661">
    <property type="protein sequence ID" value="CAD7588092.1"/>
    <property type="molecule type" value="Genomic_DNA"/>
</dbReference>
<dbReference type="PANTHER" id="PTHR24291:SF187">
    <property type="entry name" value="CYTOCHROME P450 4AE1-RELATED"/>
    <property type="match status" value="1"/>
</dbReference>
<dbReference type="InterPro" id="IPR002401">
    <property type="entry name" value="Cyt_P450_E_grp-I"/>
</dbReference>